<dbReference type="AlphaFoldDB" id="A0A399CZV1"/>
<comment type="caution">
    <text evidence="10">The sequence shown here is derived from an EMBL/GenBank/DDBJ whole genome shotgun (WGS) entry which is preliminary data.</text>
</comment>
<dbReference type="Gene3D" id="2.60.40.1120">
    <property type="entry name" value="Carboxypeptidase-like, regulatory domain"/>
    <property type="match status" value="1"/>
</dbReference>
<evidence type="ECO:0000256" key="7">
    <source>
        <dbReference type="PROSITE-ProRule" id="PRU01360"/>
    </source>
</evidence>
<keyword evidence="4 7" id="KW-0812">Transmembrane</keyword>
<keyword evidence="10" id="KW-0675">Receptor</keyword>
<dbReference type="GO" id="GO:0009279">
    <property type="term" value="C:cell outer membrane"/>
    <property type="evidence" value="ECO:0007669"/>
    <property type="project" value="UniProtKB-SubCell"/>
</dbReference>
<keyword evidence="3 7" id="KW-1134">Transmembrane beta strand</keyword>
<dbReference type="OrthoDB" id="9768177at2"/>
<evidence type="ECO:0000256" key="2">
    <source>
        <dbReference type="ARBA" id="ARBA00022448"/>
    </source>
</evidence>
<dbReference type="FunFam" id="2.170.130.10:FF:000003">
    <property type="entry name" value="SusC/RagA family TonB-linked outer membrane protein"/>
    <property type="match status" value="1"/>
</dbReference>
<dbReference type="Gene3D" id="2.40.170.20">
    <property type="entry name" value="TonB-dependent receptor, beta-barrel domain"/>
    <property type="match status" value="1"/>
</dbReference>
<dbReference type="InterPro" id="IPR012910">
    <property type="entry name" value="Plug_dom"/>
</dbReference>
<dbReference type="InterPro" id="IPR039426">
    <property type="entry name" value="TonB-dep_rcpt-like"/>
</dbReference>
<evidence type="ECO:0000313" key="10">
    <source>
        <dbReference type="EMBL" id="RIH63931.1"/>
    </source>
</evidence>
<evidence type="ECO:0000256" key="3">
    <source>
        <dbReference type="ARBA" id="ARBA00022452"/>
    </source>
</evidence>
<reference evidence="10 11" key="1">
    <citation type="journal article" date="2015" name="Int. J. Syst. Evol. Microbiol.">
        <title>Mariniphaga sediminis sp. nov., isolated from coastal sediment.</title>
        <authorList>
            <person name="Wang F.Q."/>
            <person name="Shen Q.Y."/>
            <person name="Chen G.J."/>
            <person name="Du Z.J."/>
        </authorList>
    </citation>
    <scope>NUCLEOTIDE SEQUENCE [LARGE SCALE GENOMIC DNA]</scope>
    <source>
        <strain evidence="10 11">SY21</strain>
    </source>
</reference>
<dbReference type="Pfam" id="PF13715">
    <property type="entry name" value="CarbopepD_reg_2"/>
    <property type="match status" value="1"/>
</dbReference>
<comment type="subcellular location">
    <subcellularLocation>
        <location evidence="1 7">Cell outer membrane</location>
        <topology evidence="1 7">Multi-pass membrane protein</topology>
    </subcellularLocation>
</comment>
<dbReference type="PROSITE" id="PS52016">
    <property type="entry name" value="TONB_DEPENDENT_REC_3"/>
    <property type="match status" value="1"/>
</dbReference>
<keyword evidence="8" id="KW-0732">Signal</keyword>
<evidence type="ECO:0000256" key="4">
    <source>
        <dbReference type="ARBA" id="ARBA00022692"/>
    </source>
</evidence>
<comment type="similarity">
    <text evidence="7">Belongs to the TonB-dependent receptor family.</text>
</comment>
<keyword evidence="6 7" id="KW-0998">Cell outer membrane</keyword>
<evidence type="ECO:0000256" key="6">
    <source>
        <dbReference type="ARBA" id="ARBA00023237"/>
    </source>
</evidence>
<proteinExistence type="inferred from homology"/>
<protein>
    <submittedName>
        <fullName evidence="10">TonB-dependent receptor</fullName>
    </submittedName>
</protein>
<evidence type="ECO:0000256" key="8">
    <source>
        <dbReference type="SAM" id="SignalP"/>
    </source>
</evidence>
<evidence type="ECO:0000313" key="11">
    <source>
        <dbReference type="Proteomes" id="UP000266441"/>
    </source>
</evidence>
<dbReference type="NCBIfam" id="TIGR04056">
    <property type="entry name" value="OMP_RagA_SusC"/>
    <property type="match status" value="1"/>
</dbReference>
<feature type="domain" description="TonB-dependent receptor plug" evidence="9">
    <location>
        <begin position="125"/>
        <end position="230"/>
    </location>
</feature>
<dbReference type="EMBL" id="QWET01000015">
    <property type="protein sequence ID" value="RIH63931.1"/>
    <property type="molecule type" value="Genomic_DNA"/>
</dbReference>
<keyword evidence="5 7" id="KW-0472">Membrane</keyword>
<dbReference type="SUPFAM" id="SSF49464">
    <property type="entry name" value="Carboxypeptidase regulatory domain-like"/>
    <property type="match status" value="1"/>
</dbReference>
<dbReference type="Pfam" id="PF07715">
    <property type="entry name" value="Plug"/>
    <property type="match status" value="1"/>
</dbReference>
<feature type="signal peptide" evidence="8">
    <location>
        <begin position="1"/>
        <end position="32"/>
    </location>
</feature>
<accession>A0A399CZV1</accession>
<evidence type="ECO:0000256" key="1">
    <source>
        <dbReference type="ARBA" id="ARBA00004571"/>
    </source>
</evidence>
<dbReference type="InterPro" id="IPR037066">
    <property type="entry name" value="Plug_dom_sf"/>
</dbReference>
<keyword evidence="11" id="KW-1185">Reference proteome</keyword>
<dbReference type="InterPro" id="IPR008969">
    <property type="entry name" value="CarboxyPept-like_regulatory"/>
</dbReference>
<name>A0A399CZV1_9BACT</name>
<evidence type="ECO:0000259" key="9">
    <source>
        <dbReference type="Pfam" id="PF07715"/>
    </source>
</evidence>
<dbReference type="SUPFAM" id="SSF56935">
    <property type="entry name" value="Porins"/>
    <property type="match status" value="1"/>
</dbReference>
<dbReference type="InterPro" id="IPR036942">
    <property type="entry name" value="Beta-barrel_TonB_sf"/>
</dbReference>
<dbReference type="Proteomes" id="UP000266441">
    <property type="component" value="Unassembled WGS sequence"/>
</dbReference>
<sequence>MECDKRSFIWKNRFLQSLFLALFFFLTSVAYAQVNVKGKVVDATGETLIGVNVLVKDTNQGTVTDGSGEFTLSVPSANSTLVFSYVGFLVQEIPLDGRTYLNVTMEQDTEELGEVIVVGYGTQKKVSVTGSVAQIESKDLLQAPSGDITSLLAGKLPGLSTLQTSGQPGSDGASIRVRGVSTLGKSSATLIVDGVQRSFAQLDPNDIDRISILKDASAAAVYGVQGAGGVILVTTKRGTVQAPKITYTGKVSYNQNTFFPEFLDGPDFIKWYNKALEMDGKDPVFTQSLYEKALNGDPEGKIQNTNWFDEIMKPGSFSTHHNINVNGGNESVKYFLSAGYLSQDGIIDNFDFKRYNVRSNVDINLNHGFRLELDLAARQEDRKSGYFSVSNQSWNNPVTLASKVFPFLPTTYEGLPTVGHFNKNNTFNPVVYNNVGYNNSVLNVLQSSAKFAWELPWVKGLEFGIKMSYDKDYTTRRAWAAPVKVNSYDIVSNTYTEVLTNLSVTANNVESFTHANSQFYRRTLQPSINYANTFGKHDISGLFLFEEALQEGENLGAVAIDYDVTTLHELDMGNDIKDNNGKPNVWGNSSIFKRAGFVGRINYGFDNKYLVELAARYDGSSRFAPDNRWGFFPAASAGWRISEEPFFSGLKDVIENLKLRASAGVLGNDLNVGQFAYLNMMRRNPPTIYIGDKEYISVYTAGEVNRDITWEKTATYNLGFEMMFNRGIFGIEFDYFYKHTRDILISGASLFPWSLGGNYPGTVNGGEVANRGLELVLSHNNKVGQVHYNIKGNLGWSRNKVLKMNESPNTPAYQKRTGRKLGEKMGFIAEGLYESEAQIMNTPTLSHLQKISQIRPGDIIYKDLNGDGKVESSQDYTFLGNSSFPELMYGLNMGASWKNFDASVFFQGAAIRDIFLSGVYGNGHVDATIYTRPFHGNGNSPRFLIEDSWTPENMDSEFARLTTVAAEVGNANGWASSWWMRDASYLRLKNAQIGYTLNSSYLKGVGLEAVRLSFTGANLITWSGLNKYGIDPEAPEISNGYYPQQRTYEFGLSVTF</sequence>
<dbReference type="RefSeq" id="WP_119351186.1">
    <property type="nucleotide sequence ID" value="NZ_QWET01000015.1"/>
</dbReference>
<feature type="chain" id="PRO_5017467703" evidence="8">
    <location>
        <begin position="33"/>
        <end position="1056"/>
    </location>
</feature>
<gene>
    <name evidence="10" type="ORF">D1164_17485</name>
</gene>
<dbReference type="InterPro" id="IPR023997">
    <property type="entry name" value="TonB-dep_OMP_SusC/RagA_CS"/>
</dbReference>
<dbReference type="Gene3D" id="2.170.130.10">
    <property type="entry name" value="TonB-dependent receptor, plug domain"/>
    <property type="match status" value="1"/>
</dbReference>
<keyword evidence="2 7" id="KW-0813">Transport</keyword>
<evidence type="ECO:0000256" key="5">
    <source>
        <dbReference type="ARBA" id="ARBA00023136"/>
    </source>
</evidence>
<dbReference type="InterPro" id="IPR023996">
    <property type="entry name" value="TonB-dep_OMP_SusC/RagA"/>
</dbReference>
<dbReference type="NCBIfam" id="TIGR04057">
    <property type="entry name" value="SusC_RagA_signa"/>
    <property type="match status" value="1"/>
</dbReference>
<organism evidence="10 11">
    <name type="scientific">Mariniphaga sediminis</name>
    <dbReference type="NCBI Taxonomy" id="1628158"/>
    <lineage>
        <taxon>Bacteria</taxon>
        <taxon>Pseudomonadati</taxon>
        <taxon>Bacteroidota</taxon>
        <taxon>Bacteroidia</taxon>
        <taxon>Marinilabiliales</taxon>
        <taxon>Prolixibacteraceae</taxon>
        <taxon>Mariniphaga</taxon>
    </lineage>
</organism>